<evidence type="ECO:0000313" key="4">
    <source>
        <dbReference type="EMBL" id="CAE2209662.1"/>
    </source>
</evidence>
<organism evidence="2">
    <name type="scientific">Prymnesium polylepis</name>
    <dbReference type="NCBI Taxonomy" id="72548"/>
    <lineage>
        <taxon>Eukaryota</taxon>
        <taxon>Haptista</taxon>
        <taxon>Haptophyta</taxon>
        <taxon>Prymnesiophyceae</taxon>
        <taxon>Prymnesiales</taxon>
        <taxon>Prymnesiaceae</taxon>
        <taxon>Prymnesium</taxon>
    </lineage>
</organism>
<dbReference type="SUPFAM" id="SSF52833">
    <property type="entry name" value="Thioredoxin-like"/>
    <property type="match status" value="1"/>
</dbReference>
<dbReference type="InterPro" id="IPR051766">
    <property type="entry name" value="TXND_domain-containing"/>
</dbReference>
<dbReference type="EMBL" id="HBKO01013905">
    <property type="protein sequence ID" value="CAE2209662.1"/>
    <property type="molecule type" value="Transcribed_RNA"/>
</dbReference>
<dbReference type="Gene3D" id="3.40.30.10">
    <property type="entry name" value="Glutaredoxin"/>
    <property type="match status" value="1"/>
</dbReference>
<evidence type="ECO:0000259" key="1">
    <source>
        <dbReference type="Pfam" id="PF00085"/>
    </source>
</evidence>
<dbReference type="EMBL" id="HBKO01013902">
    <property type="protein sequence ID" value="CAE2209656.1"/>
    <property type="molecule type" value="Transcribed_RNA"/>
</dbReference>
<dbReference type="Pfam" id="PF00085">
    <property type="entry name" value="Thioredoxin"/>
    <property type="match status" value="1"/>
</dbReference>
<gene>
    <name evidence="2" type="ORF">CPOL0286_LOCUS6282</name>
    <name evidence="3" type="ORF">CPOL0286_LOCUS6283</name>
    <name evidence="4" type="ORF">CPOL0286_LOCUS6284</name>
</gene>
<accession>A0A6T7YMV1</accession>
<dbReference type="PANTHER" id="PTHR46135">
    <property type="entry name" value="NME/NM23 FAMILY MEMBER 8"/>
    <property type="match status" value="1"/>
</dbReference>
<dbReference type="InterPro" id="IPR036249">
    <property type="entry name" value="Thioredoxin-like_sf"/>
</dbReference>
<evidence type="ECO:0000313" key="3">
    <source>
        <dbReference type="EMBL" id="CAE2209659.1"/>
    </source>
</evidence>
<sequence length="138" mass="15391">MAAKITGEELAVPIETVEQWTTIAGEHAVKDMLFVVEVFAEWCGPSQAIWSTYVKLYNEYTDRKLKLHKVCAKLETEGGALDKFRTGSRPNFLFYLNGEQVAHVEGVQAPTFEKTIVDFLPDGMLEGAFDGAAEDEED</sequence>
<proteinExistence type="predicted"/>
<name>A0A6T7YMV1_9EUKA</name>
<dbReference type="EMBL" id="HBKO01013903">
    <property type="protein sequence ID" value="CAE2209659.1"/>
    <property type="molecule type" value="Transcribed_RNA"/>
</dbReference>
<protein>
    <recommendedName>
        <fullName evidence="1">Thioredoxin domain-containing protein</fullName>
    </recommendedName>
</protein>
<dbReference type="InterPro" id="IPR013766">
    <property type="entry name" value="Thioredoxin_domain"/>
</dbReference>
<dbReference type="PANTHER" id="PTHR46135:SF3">
    <property type="entry name" value="NME_NM23 FAMILY MEMBER 8"/>
    <property type="match status" value="1"/>
</dbReference>
<feature type="domain" description="Thioredoxin" evidence="1">
    <location>
        <begin position="29"/>
        <end position="109"/>
    </location>
</feature>
<evidence type="ECO:0000313" key="2">
    <source>
        <dbReference type="EMBL" id="CAE2209656.1"/>
    </source>
</evidence>
<dbReference type="AlphaFoldDB" id="A0A6T7YMV1"/>
<reference evidence="2" key="1">
    <citation type="submission" date="2021-01" db="EMBL/GenBank/DDBJ databases">
        <authorList>
            <person name="Corre E."/>
            <person name="Pelletier E."/>
            <person name="Niang G."/>
            <person name="Scheremetjew M."/>
            <person name="Finn R."/>
            <person name="Kale V."/>
            <person name="Holt S."/>
            <person name="Cochrane G."/>
            <person name="Meng A."/>
            <person name="Brown T."/>
            <person name="Cohen L."/>
        </authorList>
    </citation>
    <scope>NUCLEOTIDE SEQUENCE</scope>
    <source>
        <strain evidence="2">UIO037</strain>
    </source>
</reference>